<dbReference type="InParanoid" id="A0A0D0DH39"/>
<dbReference type="Proteomes" id="UP000054538">
    <property type="component" value="Unassembled WGS sequence"/>
</dbReference>
<dbReference type="AlphaFoldDB" id="A0A0D0DH39"/>
<evidence type="ECO:0000313" key="2">
    <source>
        <dbReference type="EMBL" id="KIK77305.1"/>
    </source>
</evidence>
<evidence type="ECO:0000313" key="3">
    <source>
        <dbReference type="Proteomes" id="UP000054538"/>
    </source>
</evidence>
<dbReference type="EMBL" id="KN827054">
    <property type="protein sequence ID" value="KIK77305.1"/>
    <property type="molecule type" value="Genomic_DNA"/>
</dbReference>
<reference evidence="3" key="2">
    <citation type="submission" date="2015-01" db="EMBL/GenBank/DDBJ databases">
        <title>Evolutionary Origins and Diversification of the Mycorrhizal Mutualists.</title>
        <authorList>
            <consortium name="DOE Joint Genome Institute"/>
            <consortium name="Mycorrhizal Genomics Consortium"/>
            <person name="Kohler A."/>
            <person name="Kuo A."/>
            <person name="Nagy L.G."/>
            <person name="Floudas D."/>
            <person name="Copeland A."/>
            <person name="Barry K.W."/>
            <person name="Cichocki N."/>
            <person name="Veneault-Fourrey C."/>
            <person name="LaButti K."/>
            <person name="Lindquist E.A."/>
            <person name="Lipzen A."/>
            <person name="Lundell T."/>
            <person name="Morin E."/>
            <person name="Murat C."/>
            <person name="Riley R."/>
            <person name="Ohm R."/>
            <person name="Sun H."/>
            <person name="Tunlid A."/>
            <person name="Henrissat B."/>
            <person name="Grigoriev I.V."/>
            <person name="Hibbett D.S."/>
            <person name="Martin F."/>
        </authorList>
    </citation>
    <scope>NUCLEOTIDE SEQUENCE [LARGE SCALE GENOMIC DNA]</scope>
    <source>
        <strain evidence="3">Ve08.2h10</strain>
    </source>
</reference>
<accession>A0A0D0DH39</accession>
<name>A0A0D0DH39_9AGAM</name>
<evidence type="ECO:0000256" key="1">
    <source>
        <dbReference type="SAM" id="MobiDB-lite"/>
    </source>
</evidence>
<feature type="region of interest" description="Disordered" evidence="1">
    <location>
        <begin position="1"/>
        <end position="52"/>
    </location>
</feature>
<protein>
    <submittedName>
        <fullName evidence="2">Uncharacterized protein</fullName>
    </submittedName>
</protein>
<sequence length="52" mass="5693">MIKAPDFKNKRKTSNDAQATQGAAKAVDGRRVQVSRTGHGNESWTRSHSSHS</sequence>
<keyword evidence="3" id="KW-1185">Reference proteome</keyword>
<reference evidence="2 3" key="1">
    <citation type="submission" date="2014-04" db="EMBL/GenBank/DDBJ databases">
        <authorList>
            <consortium name="DOE Joint Genome Institute"/>
            <person name="Kuo A."/>
            <person name="Kohler A."/>
            <person name="Jargeat P."/>
            <person name="Nagy L.G."/>
            <person name="Floudas D."/>
            <person name="Copeland A."/>
            <person name="Barry K.W."/>
            <person name="Cichocki N."/>
            <person name="Veneault-Fourrey C."/>
            <person name="LaButti K."/>
            <person name="Lindquist E.A."/>
            <person name="Lipzen A."/>
            <person name="Lundell T."/>
            <person name="Morin E."/>
            <person name="Murat C."/>
            <person name="Sun H."/>
            <person name="Tunlid A."/>
            <person name="Henrissat B."/>
            <person name="Grigoriev I.V."/>
            <person name="Hibbett D.S."/>
            <person name="Martin F."/>
            <person name="Nordberg H.P."/>
            <person name="Cantor M.N."/>
            <person name="Hua S.X."/>
        </authorList>
    </citation>
    <scope>NUCLEOTIDE SEQUENCE [LARGE SCALE GENOMIC DNA]</scope>
    <source>
        <strain evidence="2 3">Ve08.2h10</strain>
    </source>
</reference>
<dbReference type="HOGENOM" id="CLU_3087885_0_0_1"/>
<proteinExistence type="predicted"/>
<gene>
    <name evidence="2" type="ORF">PAXRUDRAFT_835035</name>
</gene>
<organism evidence="2 3">
    <name type="scientific">Paxillus rubicundulus Ve08.2h10</name>
    <dbReference type="NCBI Taxonomy" id="930991"/>
    <lineage>
        <taxon>Eukaryota</taxon>
        <taxon>Fungi</taxon>
        <taxon>Dikarya</taxon>
        <taxon>Basidiomycota</taxon>
        <taxon>Agaricomycotina</taxon>
        <taxon>Agaricomycetes</taxon>
        <taxon>Agaricomycetidae</taxon>
        <taxon>Boletales</taxon>
        <taxon>Paxilineae</taxon>
        <taxon>Paxillaceae</taxon>
        <taxon>Paxillus</taxon>
    </lineage>
</organism>
<feature type="compositionally biased region" description="Polar residues" evidence="1">
    <location>
        <begin position="34"/>
        <end position="52"/>
    </location>
</feature>